<dbReference type="Proteomes" id="UP001628156">
    <property type="component" value="Unassembled WGS sequence"/>
</dbReference>
<protein>
    <submittedName>
        <fullName evidence="1">Uncharacterized protein</fullName>
    </submittedName>
</protein>
<evidence type="ECO:0000313" key="2">
    <source>
        <dbReference type="Proteomes" id="UP001628156"/>
    </source>
</evidence>
<comment type="caution">
    <text evidence="1">The sequence shown here is derived from an EMBL/GenBank/DDBJ whole genome shotgun (WGS) entry which is preliminary data.</text>
</comment>
<proteinExistence type="predicted"/>
<sequence>MDNESFEGSFDEYCKNKGNNKPYCVVFESDIVQMKKEWDFSFIPTIELTLRLFGNCPYSINLPKTLVKLTIEMWHEDGQIIIPQFIYPETGFKEITFSSIQSNDQIEIPIPQTVNSISFLTCCNIICINELLQINSLEVTESNKCCVQSKHSQLIMSDNELFIKNINEFICFALVIEHYQYDNVKMASITTSNQAIHIDSKHIDSLSLAFDASDISDTNDIEPTHMDLTELTLNSLELTGYENSSFVLPNTLSTLTLSYCKSLWLSTLTGLENELDVSTECCEKCMLNNSLLPSDSPF</sequence>
<dbReference type="EMBL" id="BAAFRS010000248">
    <property type="protein sequence ID" value="GAB1225328.1"/>
    <property type="molecule type" value="Genomic_DNA"/>
</dbReference>
<name>A0ABQ0DR42_9EUKA</name>
<gene>
    <name evidence="1" type="ORF">ENUP19_0248G0102</name>
</gene>
<accession>A0ABQ0DR42</accession>
<keyword evidence="2" id="KW-1185">Reference proteome</keyword>
<reference evidence="1 2" key="1">
    <citation type="journal article" date="2019" name="PLoS Negl. Trop. Dis.">
        <title>Whole genome sequencing of Entamoeba nuttalli reveals mammalian host-related molecular signatures and a novel octapeptide-repeat surface protein.</title>
        <authorList>
            <person name="Tanaka M."/>
            <person name="Makiuchi T."/>
            <person name="Komiyama T."/>
            <person name="Shiina T."/>
            <person name="Osaki K."/>
            <person name="Tachibana H."/>
        </authorList>
    </citation>
    <scope>NUCLEOTIDE SEQUENCE [LARGE SCALE GENOMIC DNA]</scope>
    <source>
        <strain evidence="1 2">P19-061405</strain>
    </source>
</reference>
<organism evidence="1 2">
    <name type="scientific">Entamoeba nuttalli</name>
    <dbReference type="NCBI Taxonomy" id="412467"/>
    <lineage>
        <taxon>Eukaryota</taxon>
        <taxon>Amoebozoa</taxon>
        <taxon>Evosea</taxon>
        <taxon>Archamoebae</taxon>
        <taxon>Mastigamoebida</taxon>
        <taxon>Entamoebidae</taxon>
        <taxon>Entamoeba</taxon>
    </lineage>
</organism>
<evidence type="ECO:0000313" key="1">
    <source>
        <dbReference type="EMBL" id="GAB1225328.1"/>
    </source>
</evidence>